<sequence>MCIENRELYSACAHVVPLSVDHCSFGGPHDVWTARQACMKHQIYLTVYPGFCATCCSEILLEYAQVGFQIARSLVFISEFWTGQATKEDIEDDSDEESDDGEAGKRTLGEQPIAGAIRADVDFEANGHWKRALENGIVGCFPEAIKMGDFLWPCRSWVPRDDEDRGHLAELVRGAQARTIRWAAGFDPDTL</sequence>
<dbReference type="GeneID" id="63717560"/>
<dbReference type="AlphaFoldDB" id="A0A151GLB8"/>
<name>A0A151GLB8_DRECN</name>
<dbReference type="EMBL" id="LAYC01000002">
    <property type="protein sequence ID" value="KYK57904.1"/>
    <property type="molecule type" value="Genomic_DNA"/>
</dbReference>
<feature type="region of interest" description="Disordered" evidence="1">
    <location>
        <begin position="87"/>
        <end position="109"/>
    </location>
</feature>
<protein>
    <submittedName>
        <fullName evidence="2">Uncharacterized protein</fullName>
    </submittedName>
</protein>
<dbReference type="Proteomes" id="UP000076580">
    <property type="component" value="Chromosome 02"/>
</dbReference>
<dbReference type="RefSeq" id="XP_040657256.1">
    <property type="nucleotide sequence ID" value="XM_040802223.1"/>
</dbReference>
<reference evidence="2 3" key="1">
    <citation type="journal article" date="2016" name="Sci. Rep.">
        <title>Insights into Adaptations to a Near-Obligate Nematode Endoparasitic Lifestyle from the Finished Genome of Drechmeria coniospora.</title>
        <authorList>
            <person name="Zhang L."/>
            <person name="Zhou Z."/>
            <person name="Guo Q."/>
            <person name="Fokkens L."/>
            <person name="Miskei M."/>
            <person name="Pocsi I."/>
            <person name="Zhang W."/>
            <person name="Chen M."/>
            <person name="Wang L."/>
            <person name="Sun Y."/>
            <person name="Donzelli B.G."/>
            <person name="Gibson D.M."/>
            <person name="Nelson D.R."/>
            <person name="Luo J.G."/>
            <person name="Rep M."/>
            <person name="Liu H."/>
            <person name="Yang S."/>
            <person name="Wang J."/>
            <person name="Krasnoff S.B."/>
            <person name="Xu Y."/>
            <person name="Molnar I."/>
            <person name="Lin M."/>
        </authorList>
    </citation>
    <scope>NUCLEOTIDE SEQUENCE [LARGE SCALE GENOMIC DNA]</scope>
    <source>
        <strain evidence="2 3">ARSEF 6962</strain>
    </source>
</reference>
<evidence type="ECO:0000313" key="2">
    <source>
        <dbReference type="EMBL" id="KYK57904.1"/>
    </source>
</evidence>
<comment type="caution">
    <text evidence="2">The sequence shown here is derived from an EMBL/GenBank/DDBJ whole genome shotgun (WGS) entry which is preliminary data.</text>
</comment>
<organism evidence="2 3">
    <name type="scientific">Drechmeria coniospora</name>
    <name type="common">Nematophagous fungus</name>
    <name type="synonym">Meria coniospora</name>
    <dbReference type="NCBI Taxonomy" id="98403"/>
    <lineage>
        <taxon>Eukaryota</taxon>
        <taxon>Fungi</taxon>
        <taxon>Dikarya</taxon>
        <taxon>Ascomycota</taxon>
        <taxon>Pezizomycotina</taxon>
        <taxon>Sordariomycetes</taxon>
        <taxon>Hypocreomycetidae</taxon>
        <taxon>Hypocreales</taxon>
        <taxon>Ophiocordycipitaceae</taxon>
        <taxon>Drechmeria</taxon>
    </lineage>
</organism>
<gene>
    <name evidence="2" type="ORF">DCS_04917</name>
</gene>
<proteinExistence type="predicted"/>
<evidence type="ECO:0000256" key="1">
    <source>
        <dbReference type="SAM" id="MobiDB-lite"/>
    </source>
</evidence>
<dbReference type="InParanoid" id="A0A151GLB8"/>
<accession>A0A151GLB8</accession>
<feature type="compositionally biased region" description="Acidic residues" evidence="1">
    <location>
        <begin position="89"/>
        <end position="101"/>
    </location>
</feature>
<keyword evidence="3" id="KW-1185">Reference proteome</keyword>
<dbReference type="OrthoDB" id="10517256at2759"/>
<evidence type="ECO:0000313" key="3">
    <source>
        <dbReference type="Proteomes" id="UP000076580"/>
    </source>
</evidence>